<feature type="region of interest" description="Disordered" evidence="1">
    <location>
        <begin position="166"/>
        <end position="199"/>
    </location>
</feature>
<comment type="caution">
    <text evidence="3">The sequence shown here is derived from an EMBL/GenBank/DDBJ whole genome shotgun (WGS) entry which is preliminary data.</text>
</comment>
<feature type="region of interest" description="Disordered" evidence="1">
    <location>
        <begin position="1"/>
        <end position="32"/>
    </location>
</feature>
<gene>
    <name evidence="3" type="ORF">PACLA_8A058632</name>
</gene>
<dbReference type="EMBL" id="CACRXK020000715">
    <property type="protein sequence ID" value="CAB3984279.1"/>
    <property type="molecule type" value="Genomic_DNA"/>
</dbReference>
<feature type="region of interest" description="Disordered" evidence="1">
    <location>
        <begin position="106"/>
        <end position="126"/>
    </location>
</feature>
<keyword evidence="2" id="KW-1133">Transmembrane helix</keyword>
<keyword evidence="2" id="KW-0472">Membrane</keyword>
<feature type="compositionally biased region" description="Basic and acidic residues" evidence="1">
    <location>
        <begin position="107"/>
        <end position="126"/>
    </location>
</feature>
<evidence type="ECO:0000256" key="2">
    <source>
        <dbReference type="SAM" id="Phobius"/>
    </source>
</evidence>
<feature type="transmembrane region" description="Helical" evidence="2">
    <location>
        <begin position="134"/>
        <end position="158"/>
    </location>
</feature>
<feature type="compositionally biased region" description="Low complexity" evidence="1">
    <location>
        <begin position="12"/>
        <end position="32"/>
    </location>
</feature>
<keyword evidence="4" id="KW-1185">Reference proteome</keyword>
<protein>
    <submittedName>
        <fullName evidence="3">Uncharacterized protein</fullName>
    </submittedName>
</protein>
<sequence>MLRNEIPNGPPTSTITATTSATTRATTEATGSTASTIATTAATTATTTATAAATAAEAAIQRTELENTTTIPPATEFLLLTTKIIPVVTKKAIKAVIAIGKKTNTKKKMEPTDNTKPAVDADKTDDPHEERETFWILVYVFMGFAIFEVLCVALFFIYRHRRKRKQKRRVTDNATTSNYDNEGMHEARASTVSPPPAYPETIELYENETGEPRYSSIQQMRNSLTRTNGINLIENGIPPNMVVPEPRSRGNSHISQGRSIIVLPRDCVIVHASGSRKSRHSTHGESSTHEIGIQNNAGPTSDDNRSLYSWESFSSCYRTSTDEDYVSGSNRANWEEDSLYEEPDKVIQRSIKSSTKTFGLERLFALQESVIKNAETTNESADNDDNSAQNADENGKYANENICYANENGNENAGYSNENETYANEDKIFDDMQEDNSDYEGEHIYESAEDFTRDRDVSYYENAYDLPQDALAKCLGKPNKFVLKHVLHEDTAEDQEPSLNLGMEFVNNNEVMVEGVDVKLRPTRGSTLYLHHEGNDESDNRASNC</sequence>
<name>A0A7D9HI27_PARCT</name>
<reference evidence="3" key="1">
    <citation type="submission" date="2020-04" db="EMBL/GenBank/DDBJ databases">
        <authorList>
            <person name="Alioto T."/>
            <person name="Alioto T."/>
            <person name="Gomez Garrido J."/>
        </authorList>
    </citation>
    <scope>NUCLEOTIDE SEQUENCE</scope>
    <source>
        <strain evidence="3">A484AB</strain>
    </source>
</reference>
<accession>A0A7D9HI27</accession>
<proteinExistence type="predicted"/>
<evidence type="ECO:0000313" key="4">
    <source>
        <dbReference type="Proteomes" id="UP001152795"/>
    </source>
</evidence>
<dbReference type="Proteomes" id="UP001152795">
    <property type="component" value="Unassembled WGS sequence"/>
</dbReference>
<dbReference type="OrthoDB" id="10266781at2759"/>
<evidence type="ECO:0000313" key="3">
    <source>
        <dbReference type="EMBL" id="CAB3984279.1"/>
    </source>
</evidence>
<dbReference type="AlphaFoldDB" id="A0A7D9HI27"/>
<feature type="region of interest" description="Disordered" evidence="1">
    <location>
        <begin position="273"/>
        <end position="304"/>
    </location>
</feature>
<keyword evidence="2" id="KW-0812">Transmembrane</keyword>
<organism evidence="3 4">
    <name type="scientific">Paramuricea clavata</name>
    <name type="common">Red gorgonian</name>
    <name type="synonym">Violescent sea-whip</name>
    <dbReference type="NCBI Taxonomy" id="317549"/>
    <lineage>
        <taxon>Eukaryota</taxon>
        <taxon>Metazoa</taxon>
        <taxon>Cnidaria</taxon>
        <taxon>Anthozoa</taxon>
        <taxon>Octocorallia</taxon>
        <taxon>Malacalcyonacea</taxon>
        <taxon>Plexauridae</taxon>
        <taxon>Paramuricea</taxon>
    </lineage>
</organism>
<evidence type="ECO:0000256" key="1">
    <source>
        <dbReference type="SAM" id="MobiDB-lite"/>
    </source>
</evidence>
<feature type="compositionally biased region" description="Polar residues" evidence="1">
    <location>
        <begin position="293"/>
        <end position="304"/>
    </location>
</feature>